<feature type="non-terminal residue" evidence="2">
    <location>
        <position position="23"/>
    </location>
</feature>
<proteinExistence type="predicted"/>
<dbReference type="AlphaFoldDB" id="A0A382MP40"/>
<protein>
    <submittedName>
        <fullName evidence="2">Uncharacterized protein</fullName>
    </submittedName>
</protein>
<name>A0A382MP40_9ZZZZ</name>
<dbReference type="EMBL" id="UINC01094129">
    <property type="protein sequence ID" value="SVC49101.1"/>
    <property type="molecule type" value="Genomic_DNA"/>
</dbReference>
<accession>A0A382MP40</accession>
<sequence>MVGPPRFELESIPPQGTRMPSYP</sequence>
<evidence type="ECO:0000256" key="1">
    <source>
        <dbReference type="SAM" id="MobiDB-lite"/>
    </source>
</evidence>
<organism evidence="2">
    <name type="scientific">marine metagenome</name>
    <dbReference type="NCBI Taxonomy" id="408172"/>
    <lineage>
        <taxon>unclassified sequences</taxon>
        <taxon>metagenomes</taxon>
        <taxon>ecological metagenomes</taxon>
    </lineage>
</organism>
<evidence type="ECO:0000313" key="2">
    <source>
        <dbReference type="EMBL" id="SVC49101.1"/>
    </source>
</evidence>
<gene>
    <name evidence="2" type="ORF">METZ01_LOCUS301955</name>
</gene>
<feature type="region of interest" description="Disordered" evidence="1">
    <location>
        <begin position="1"/>
        <end position="23"/>
    </location>
</feature>
<reference evidence="2" key="1">
    <citation type="submission" date="2018-05" db="EMBL/GenBank/DDBJ databases">
        <authorList>
            <person name="Lanie J.A."/>
            <person name="Ng W.-L."/>
            <person name="Kazmierczak K.M."/>
            <person name="Andrzejewski T.M."/>
            <person name="Davidsen T.M."/>
            <person name="Wayne K.J."/>
            <person name="Tettelin H."/>
            <person name="Glass J.I."/>
            <person name="Rusch D."/>
            <person name="Podicherti R."/>
            <person name="Tsui H.-C.T."/>
            <person name="Winkler M.E."/>
        </authorList>
    </citation>
    <scope>NUCLEOTIDE SEQUENCE</scope>
</reference>